<comment type="caution">
    <text evidence="2">The sequence shown here is derived from an EMBL/GenBank/DDBJ whole genome shotgun (WGS) entry which is preliminary data.</text>
</comment>
<organism evidence="2 3">
    <name type="scientific">Littorina saxatilis</name>
    <dbReference type="NCBI Taxonomy" id="31220"/>
    <lineage>
        <taxon>Eukaryota</taxon>
        <taxon>Metazoa</taxon>
        <taxon>Spiralia</taxon>
        <taxon>Lophotrochozoa</taxon>
        <taxon>Mollusca</taxon>
        <taxon>Gastropoda</taxon>
        <taxon>Caenogastropoda</taxon>
        <taxon>Littorinimorpha</taxon>
        <taxon>Littorinoidea</taxon>
        <taxon>Littorinidae</taxon>
        <taxon>Littorina</taxon>
    </lineage>
</organism>
<proteinExistence type="predicted"/>
<feature type="region of interest" description="Disordered" evidence="1">
    <location>
        <begin position="1"/>
        <end position="37"/>
    </location>
</feature>
<protein>
    <submittedName>
        <fullName evidence="2">Uncharacterized protein</fullName>
    </submittedName>
</protein>
<gene>
    <name evidence="2" type="ORF">V1264_000733</name>
</gene>
<evidence type="ECO:0000313" key="2">
    <source>
        <dbReference type="EMBL" id="KAK7114725.1"/>
    </source>
</evidence>
<sequence>MDAKPKKATRAATSAKNLKRKKEETPASDISDMAAAGGDNANAKKICETISEEQRVKFESVLTQPDLEELAASERGKNATALSIGTEAEYEDDDPPAIDFGAVSFPNLESLAVYFQAVKAFNFQAKDYPKLKHLYMNNMIGNIEGFDFDLPLLETINFQHVGADDPRGFGKSVSRSTKLSNFTSYKLWGLHMRNKYLTLVLPNCESVDFYRSDTLVRVKLWAPKLRRLNLQACFDLAEVIILDDKPHGYKRKEYEFLGEPSKYAVNVMNMVDPPGGNVLTHPRCARVFGKTCGEFLAKGVHQDKPEDDLVQFADF</sequence>
<reference evidence="2 3" key="1">
    <citation type="submission" date="2024-02" db="EMBL/GenBank/DDBJ databases">
        <title>Chromosome-scale genome assembly of the rough periwinkle Littorina saxatilis.</title>
        <authorList>
            <person name="De Jode A."/>
            <person name="Faria R."/>
            <person name="Formenti G."/>
            <person name="Sims Y."/>
            <person name="Smith T.P."/>
            <person name="Tracey A."/>
            <person name="Wood J.M.D."/>
            <person name="Zagrodzka Z.B."/>
            <person name="Johannesson K."/>
            <person name="Butlin R.K."/>
            <person name="Leder E.H."/>
        </authorList>
    </citation>
    <scope>NUCLEOTIDE SEQUENCE [LARGE SCALE GENOMIC DNA]</scope>
    <source>
        <strain evidence="2">Snail1</strain>
        <tissue evidence="2">Muscle</tissue>
    </source>
</reference>
<dbReference type="AlphaFoldDB" id="A0AAN9GQ39"/>
<keyword evidence="3" id="KW-1185">Reference proteome</keyword>
<name>A0AAN9GQ39_9CAEN</name>
<accession>A0AAN9GQ39</accession>
<dbReference type="Proteomes" id="UP001374579">
    <property type="component" value="Unassembled WGS sequence"/>
</dbReference>
<evidence type="ECO:0000256" key="1">
    <source>
        <dbReference type="SAM" id="MobiDB-lite"/>
    </source>
</evidence>
<dbReference type="EMBL" id="JBAMIC010000001">
    <property type="protein sequence ID" value="KAK7114725.1"/>
    <property type="molecule type" value="Genomic_DNA"/>
</dbReference>
<evidence type="ECO:0000313" key="3">
    <source>
        <dbReference type="Proteomes" id="UP001374579"/>
    </source>
</evidence>